<organism evidence="1 2">
    <name type="scientific">Gracilibacillus boraciitolerans JCM 21714</name>
    <dbReference type="NCBI Taxonomy" id="1298598"/>
    <lineage>
        <taxon>Bacteria</taxon>
        <taxon>Bacillati</taxon>
        <taxon>Bacillota</taxon>
        <taxon>Bacilli</taxon>
        <taxon>Bacillales</taxon>
        <taxon>Bacillaceae</taxon>
        <taxon>Gracilibacillus</taxon>
    </lineage>
</organism>
<dbReference type="STRING" id="1298598.JCM21714_4111"/>
<evidence type="ECO:0000313" key="2">
    <source>
        <dbReference type="Proteomes" id="UP000019102"/>
    </source>
</evidence>
<proteinExistence type="predicted"/>
<evidence type="ECO:0000313" key="1">
    <source>
        <dbReference type="EMBL" id="GAE94911.1"/>
    </source>
</evidence>
<accession>W4VP29</accession>
<sequence>MFPVLDLQQYSDLYLRKAKNGIYRKNIYGKLYREIPSFAPPFIYKTIKIQKGNKKM</sequence>
<name>W4VP29_9BACI</name>
<comment type="caution">
    <text evidence="1">The sequence shown here is derived from an EMBL/GenBank/DDBJ whole genome shotgun (WGS) entry which is preliminary data.</text>
</comment>
<keyword evidence="2" id="KW-1185">Reference proteome</keyword>
<dbReference type="Proteomes" id="UP000019102">
    <property type="component" value="Unassembled WGS sequence"/>
</dbReference>
<dbReference type="AlphaFoldDB" id="W4VP29"/>
<reference evidence="1 2" key="1">
    <citation type="journal article" date="2014" name="Genome Announc.">
        <title>Draft Genome Sequence of the Boron-Tolerant and Moderately Halotolerant Bacterium Gracilibacillus boraciitolerans JCM 21714T.</title>
        <authorList>
            <person name="Ahmed I."/>
            <person name="Oshima K."/>
            <person name="Suda W."/>
            <person name="Kitamura K."/>
            <person name="Iida T."/>
            <person name="Ohmori Y."/>
            <person name="Fujiwara T."/>
            <person name="Hattori M."/>
            <person name="Ohkuma M."/>
        </authorList>
    </citation>
    <scope>NUCLEOTIDE SEQUENCE [LARGE SCALE GENOMIC DNA]</scope>
    <source>
        <strain evidence="1 2">JCM 21714</strain>
    </source>
</reference>
<gene>
    <name evidence="1" type="ORF">JCM21714_4111</name>
</gene>
<protein>
    <submittedName>
        <fullName evidence="1">Uncharacterized protein</fullName>
    </submittedName>
</protein>
<dbReference type="EMBL" id="BAVS01000034">
    <property type="protein sequence ID" value="GAE94911.1"/>
    <property type="molecule type" value="Genomic_DNA"/>
</dbReference>